<dbReference type="InterPro" id="IPR013858">
    <property type="entry name" value="Peptidase_M10B_C"/>
</dbReference>
<evidence type="ECO:0000313" key="6">
    <source>
        <dbReference type="EMBL" id="MQW32478.1"/>
    </source>
</evidence>
<keyword evidence="3" id="KW-0964">Secreted</keyword>
<sequence>MGSFDFSAIYYGWSYVQSGTLFRVDYGDGSIEEFRGTGFRYNTSGEPTAGTVTSYAAFYDGQHLWYVEGGAVAATKIVAAARTYSTSDDLRVVAEVLKGNDTISGGNYADILYGFDGNDFVAGNGGNDTLFGHAGNDTVLGGSGGDYINGGTGVDSASYAGSSRNVIASLSNSSVNTNDAIGDQYASIENLIGTSYSDALYGNGSANTLDGGSGSDTLIGGGGADRLLGGAGIDTASYASASAAVTAKLLYASTNTGDAQGDTYSSVENIIGSLYADKLYGSDGANTITGGSGNDGLVGNGGNDVLLGGQGADHLYGSVGADTFVFKAANESFGSAYDTIFDFLTSEQDGIDLSAIDANTSASGNQAFSFLGTAAFTGVAGELRYDELSSDTYIYADVNGDKVADLKIRLDDGVTLTDGYFVL</sequence>
<evidence type="ECO:0000256" key="3">
    <source>
        <dbReference type="ARBA" id="ARBA00022525"/>
    </source>
</evidence>
<dbReference type="InterPro" id="IPR001343">
    <property type="entry name" value="Hemolysn_Ca-bd"/>
</dbReference>
<evidence type="ECO:0000256" key="1">
    <source>
        <dbReference type="ARBA" id="ARBA00001913"/>
    </source>
</evidence>
<organism evidence="6 7">
    <name type="scientific">Rhizobium meliloti</name>
    <name type="common">Ensifer meliloti</name>
    <name type="synonym">Sinorhizobium meliloti</name>
    <dbReference type="NCBI Taxonomy" id="382"/>
    <lineage>
        <taxon>Bacteria</taxon>
        <taxon>Pseudomonadati</taxon>
        <taxon>Pseudomonadota</taxon>
        <taxon>Alphaproteobacteria</taxon>
        <taxon>Hyphomicrobiales</taxon>
        <taxon>Rhizobiaceae</taxon>
        <taxon>Sinorhizobium/Ensifer group</taxon>
        <taxon>Sinorhizobium</taxon>
    </lineage>
</organism>
<comment type="cofactor">
    <cofactor evidence="1">
        <name>Ca(2+)</name>
        <dbReference type="ChEBI" id="CHEBI:29108"/>
    </cofactor>
</comment>
<evidence type="ECO:0000259" key="5">
    <source>
        <dbReference type="Pfam" id="PF08548"/>
    </source>
</evidence>
<reference evidence="6 7" key="1">
    <citation type="journal article" date="2013" name="Genome Biol.">
        <title>Comparative genomics of the core and accessory genomes of 48 Sinorhizobium strains comprising five genospecies.</title>
        <authorList>
            <person name="Sugawara M."/>
            <person name="Epstein B."/>
            <person name="Badgley B.D."/>
            <person name="Unno T."/>
            <person name="Xu L."/>
            <person name="Reese J."/>
            <person name="Gyaneshwar P."/>
            <person name="Denny R."/>
            <person name="Mudge J."/>
            <person name="Bharti A.K."/>
            <person name="Farmer A.D."/>
            <person name="May G.D."/>
            <person name="Woodward J.E."/>
            <person name="Medigue C."/>
            <person name="Vallenet D."/>
            <person name="Lajus A."/>
            <person name="Rouy Z."/>
            <person name="Martinez-Vaz B."/>
            <person name="Tiffin P."/>
            <person name="Young N.D."/>
            <person name="Sadowsky M.J."/>
        </authorList>
    </citation>
    <scope>NUCLEOTIDE SEQUENCE [LARGE SCALE GENOMIC DNA]</scope>
    <source>
        <strain evidence="6 7">N6B1</strain>
    </source>
</reference>
<feature type="domain" description="Peptidase M10 serralysin C-terminal" evidence="5">
    <location>
        <begin position="290"/>
        <end position="410"/>
    </location>
</feature>
<evidence type="ECO:0000256" key="2">
    <source>
        <dbReference type="ARBA" id="ARBA00004613"/>
    </source>
</evidence>
<dbReference type="GO" id="GO:0006508">
    <property type="term" value="P:proteolysis"/>
    <property type="evidence" value="ECO:0007669"/>
    <property type="project" value="UniProtKB-KW"/>
</dbReference>
<accession>A0AAW9TKY7</accession>
<evidence type="ECO:0000313" key="7">
    <source>
        <dbReference type="Proteomes" id="UP000429484"/>
    </source>
</evidence>
<evidence type="ECO:0000256" key="4">
    <source>
        <dbReference type="ARBA" id="ARBA00022737"/>
    </source>
</evidence>
<comment type="caution">
    <text evidence="6">The sequence shown here is derived from an EMBL/GenBank/DDBJ whole genome shotgun (WGS) entry which is preliminary data.</text>
</comment>
<comment type="subcellular location">
    <subcellularLocation>
        <location evidence="2">Secreted</location>
    </subcellularLocation>
</comment>
<protein>
    <submittedName>
        <fullName evidence="6">Protease</fullName>
    </submittedName>
</protein>
<gene>
    <name evidence="6" type="ORF">GHK53_06530</name>
</gene>
<dbReference type="RefSeq" id="WP_020479643.1">
    <property type="nucleotide sequence ID" value="NZ_JADZOD010000002.1"/>
</dbReference>
<dbReference type="Gene3D" id="2.150.10.10">
    <property type="entry name" value="Serralysin-like metalloprotease, C-terminal"/>
    <property type="match status" value="2"/>
</dbReference>
<dbReference type="GO" id="GO:0005615">
    <property type="term" value="C:extracellular space"/>
    <property type="evidence" value="ECO:0007669"/>
    <property type="project" value="InterPro"/>
</dbReference>
<dbReference type="InterPro" id="IPR011049">
    <property type="entry name" value="Serralysin-like_metalloprot_C"/>
</dbReference>
<dbReference type="AlphaFoldDB" id="A0AAW9TKY7"/>
<dbReference type="Pfam" id="PF08548">
    <property type="entry name" value="Peptidase_M10_C"/>
    <property type="match status" value="1"/>
</dbReference>
<dbReference type="GO" id="GO:0005509">
    <property type="term" value="F:calcium ion binding"/>
    <property type="evidence" value="ECO:0007669"/>
    <property type="project" value="InterPro"/>
</dbReference>
<dbReference type="Pfam" id="PF00353">
    <property type="entry name" value="HemolysinCabind"/>
    <property type="match status" value="3"/>
</dbReference>
<keyword evidence="6" id="KW-0378">Hydrolase</keyword>
<dbReference type="GO" id="GO:0008233">
    <property type="term" value="F:peptidase activity"/>
    <property type="evidence" value="ECO:0007669"/>
    <property type="project" value="UniProtKB-KW"/>
</dbReference>
<dbReference type="InterPro" id="IPR018511">
    <property type="entry name" value="Hemolysin-typ_Ca-bd_CS"/>
</dbReference>
<dbReference type="InterPro" id="IPR050557">
    <property type="entry name" value="RTX_toxin/Mannuronan_C5-epim"/>
</dbReference>
<keyword evidence="4" id="KW-0677">Repeat</keyword>
<dbReference type="Proteomes" id="UP000429484">
    <property type="component" value="Unassembled WGS sequence"/>
</dbReference>
<keyword evidence="6" id="KW-0645">Protease</keyword>
<dbReference type="SUPFAM" id="SSF51120">
    <property type="entry name" value="beta-Roll"/>
    <property type="match status" value="3"/>
</dbReference>
<name>A0AAW9TKY7_RHIML</name>
<dbReference type="EMBL" id="WISR01000067">
    <property type="protein sequence ID" value="MQW32478.1"/>
    <property type="molecule type" value="Genomic_DNA"/>
</dbReference>
<dbReference type="PROSITE" id="PS00330">
    <property type="entry name" value="HEMOLYSIN_CALCIUM"/>
    <property type="match status" value="2"/>
</dbReference>
<dbReference type="PRINTS" id="PR00313">
    <property type="entry name" value="CABNDNGRPT"/>
</dbReference>
<dbReference type="PANTHER" id="PTHR38340">
    <property type="entry name" value="S-LAYER PROTEIN"/>
    <property type="match status" value="1"/>
</dbReference>
<dbReference type="PANTHER" id="PTHR38340:SF1">
    <property type="entry name" value="S-LAYER PROTEIN"/>
    <property type="match status" value="1"/>
</dbReference>
<proteinExistence type="predicted"/>